<accession>A0AC34QMB5</accession>
<evidence type="ECO:0000313" key="1">
    <source>
        <dbReference type="Proteomes" id="UP000887576"/>
    </source>
</evidence>
<sequence length="398" mass="46418">MTDYFDFIHLPTVVQELVVEEIVHNSIPENRIQFALTCMDFNDMVKRAKPKKILPHLTSFGCEFLISHDHHAGGRFHSPPKLLEILKKVQVERLTVPTRFGLPEEYRSISVEFMDILFKACEFVTKLSVQSGVNDYTQIIDVYKKLKHVNHLDIGKHYSLIDLLPYFPPNMSIFGINPGSIFYLLKLARKSHIYPFVSCSIVGFMAPDDIQQFLKVARFQKNGKGHFEIQTSDHKILSVHMTYLGDDLFKFEALPFDAVSIIVAQKFDENMKRHLSLVMWKRFPNMLIPSVRFNVTSSSSPDQPLFHGELNDHEEKEIIIDNVDPNDWIKVNSEDERFFVLYSKQMMESTFPKNETESLTDYYDKLHKIMDTQIFIFKAGMFTEIIDNYVKNNEVRFI</sequence>
<name>A0AC34QMB5_9BILA</name>
<evidence type="ECO:0000313" key="2">
    <source>
        <dbReference type="WBParaSite" id="JU765_v2.g17745.t1"/>
    </source>
</evidence>
<protein>
    <submittedName>
        <fullName evidence="2">F-box domain-containing protein</fullName>
    </submittedName>
</protein>
<proteinExistence type="predicted"/>
<dbReference type="Proteomes" id="UP000887576">
    <property type="component" value="Unplaced"/>
</dbReference>
<dbReference type="WBParaSite" id="JU765_v2.g17745.t1">
    <property type="protein sequence ID" value="JU765_v2.g17745.t1"/>
    <property type="gene ID" value="JU765_v2.g17745"/>
</dbReference>
<reference evidence="2" key="1">
    <citation type="submission" date="2022-11" db="UniProtKB">
        <authorList>
            <consortium name="WormBaseParasite"/>
        </authorList>
    </citation>
    <scope>IDENTIFICATION</scope>
</reference>
<organism evidence="1 2">
    <name type="scientific">Panagrolaimus sp. JU765</name>
    <dbReference type="NCBI Taxonomy" id="591449"/>
    <lineage>
        <taxon>Eukaryota</taxon>
        <taxon>Metazoa</taxon>
        <taxon>Ecdysozoa</taxon>
        <taxon>Nematoda</taxon>
        <taxon>Chromadorea</taxon>
        <taxon>Rhabditida</taxon>
        <taxon>Tylenchina</taxon>
        <taxon>Panagrolaimomorpha</taxon>
        <taxon>Panagrolaimoidea</taxon>
        <taxon>Panagrolaimidae</taxon>
        <taxon>Panagrolaimus</taxon>
    </lineage>
</organism>